<proteinExistence type="predicted"/>
<evidence type="ECO:0000256" key="1">
    <source>
        <dbReference type="ARBA" id="ARBA00022747"/>
    </source>
</evidence>
<evidence type="ECO:0000313" key="4">
    <source>
        <dbReference type="EMBL" id="MCC1485638.1"/>
    </source>
</evidence>
<dbReference type="RefSeq" id="WP_227478128.1">
    <property type="nucleotide sequence ID" value="NZ_JAFMPT010000040.1"/>
</dbReference>
<keyword evidence="5" id="KW-1185">Reference proteome</keyword>
<dbReference type="Gene3D" id="3.40.50.150">
    <property type="entry name" value="Vaccinia Virus protein VP39"/>
    <property type="match status" value="1"/>
</dbReference>
<accession>A0ABS8ER34</accession>
<dbReference type="InterPro" id="IPR029063">
    <property type="entry name" value="SAM-dependent_MTases_sf"/>
</dbReference>
<reference evidence="5" key="1">
    <citation type="submission" date="2021-03" db="EMBL/GenBank/DDBJ databases">
        <title>Genome of Cognatishimia sp. F0-27.</title>
        <authorList>
            <person name="Ping X."/>
        </authorList>
    </citation>
    <scope>NUCLEOTIDE SEQUENCE [LARGE SCALE GENOMIC DNA]</scope>
    <source>
        <strain evidence="5">E313</strain>
    </source>
</reference>
<dbReference type="Gene3D" id="3.30.950.30">
    <property type="entry name" value="Schlafen, AAA domain"/>
    <property type="match status" value="1"/>
</dbReference>
<reference evidence="5" key="2">
    <citation type="submission" date="2023-07" db="EMBL/GenBank/DDBJ databases">
        <title>Genome of Winogradskyella sp. E313.</title>
        <authorList>
            <person name="Zhou Y."/>
        </authorList>
    </citation>
    <scope>NUCLEOTIDE SEQUENCE [LARGE SCALE GENOMIC DNA]</scope>
    <source>
        <strain evidence="5">E313</strain>
    </source>
</reference>
<keyword evidence="1" id="KW-0680">Restriction system</keyword>
<dbReference type="PANTHER" id="PTHR30595:SF6">
    <property type="entry name" value="SCHLAFEN ALBA-2 DOMAIN-CONTAINING PROTEIN"/>
    <property type="match status" value="1"/>
</dbReference>
<evidence type="ECO:0000256" key="2">
    <source>
        <dbReference type="ARBA" id="ARBA00023125"/>
    </source>
</evidence>
<dbReference type="SUPFAM" id="SSF116734">
    <property type="entry name" value="DNA methylase specificity domain"/>
    <property type="match status" value="1"/>
</dbReference>
<name>A0ABS8ER34_9FLAO</name>
<dbReference type="SUPFAM" id="SSF53335">
    <property type="entry name" value="S-adenosyl-L-methionine-dependent methyltransferases"/>
    <property type="match status" value="1"/>
</dbReference>
<protein>
    <submittedName>
        <fullName evidence="4">DNA binding domain-containing protein</fullName>
    </submittedName>
</protein>
<dbReference type="Gene3D" id="3.90.220.20">
    <property type="entry name" value="DNA methylase specificity domains"/>
    <property type="match status" value="1"/>
</dbReference>
<dbReference type="PANTHER" id="PTHR30595">
    <property type="entry name" value="GLPR-RELATED TRANSCRIPTIONAL REPRESSOR"/>
    <property type="match status" value="1"/>
</dbReference>
<dbReference type="InterPro" id="IPR007421">
    <property type="entry name" value="Schlafen_AlbA_2_dom"/>
</dbReference>
<dbReference type="InterPro" id="IPR044946">
    <property type="entry name" value="Restrct_endonuc_typeI_TRD_sf"/>
</dbReference>
<dbReference type="EMBL" id="JAFMPT010000040">
    <property type="protein sequence ID" value="MCC1485638.1"/>
    <property type="molecule type" value="Genomic_DNA"/>
</dbReference>
<comment type="caution">
    <text evidence="4">The sequence shown here is derived from an EMBL/GenBank/DDBJ whole genome shotgun (WGS) entry which is preliminary data.</text>
</comment>
<keyword evidence="2" id="KW-0238">DNA-binding</keyword>
<evidence type="ECO:0000313" key="5">
    <source>
        <dbReference type="Proteomes" id="UP000778797"/>
    </source>
</evidence>
<feature type="domain" description="Schlafen AlbA-2" evidence="3">
    <location>
        <begin position="390"/>
        <end position="518"/>
    </location>
</feature>
<sequence length="533" mass="61179">MNKGQTAITELIKEFKTAYSIENDLLVNLSTFQSLDPKLEFSKVQRNENELNSIDSNFDLIFGDFPFGMNRIETELLPNKKISQNWNSIFKSLKLLNDKGFAFFVAEPSIIYSKQALDFLNAINANQFYLNLVLKIPSKIYEPHTNFQPILIGFSKEEYQKLFIADLDQDNIPTIVQNFKEKKGTELENGIWVNRDSFQSFSNFSILNQIGSLKTQYKEYKEYQLSEIALEINLTRESFEEKPNSIYIPKIGTSDVVSSLSNLKIKPQNYFQVVLNNEIVLADYLALFYKSELGQLILNSLNTGSFIPSINKGSIQDSFVAIPKLEEQKLLVHTNSKLEDLQNTIEDLRLELSLNPKNAPIILEKFDTIQGPLKTLSVEDEILALIRKGEGKQIEFKQTFSKNIHTQKKDPAIEKSSLKNVVGFLNAKGGTLLIGVADDNEITGIEDDFYKSNDKYLLNFKNAINSKIGSEFYPLIEYDIYKIWDKKVLKVDCQPSKRACFYDTNEFYVRTNPATDRLEGQKLIEYVNRRFAK</sequence>
<gene>
    <name evidence="4" type="ORF">J1C55_13640</name>
</gene>
<dbReference type="Pfam" id="PF04326">
    <property type="entry name" value="SLFN_AlbA_2"/>
    <property type="match status" value="1"/>
</dbReference>
<evidence type="ECO:0000259" key="3">
    <source>
        <dbReference type="Pfam" id="PF04326"/>
    </source>
</evidence>
<organism evidence="4 5">
    <name type="scientific">Winogradskyella immobilis</name>
    <dbReference type="NCBI Taxonomy" id="2816852"/>
    <lineage>
        <taxon>Bacteria</taxon>
        <taxon>Pseudomonadati</taxon>
        <taxon>Bacteroidota</taxon>
        <taxon>Flavobacteriia</taxon>
        <taxon>Flavobacteriales</taxon>
        <taxon>Flavobacteriaceae</taxon>
        <taxon>Winogradskyella</taxon>
    </lineage>
</organism>
<dbReference type="InterPro" id="IPR038461">
    <property type="entry name" value="Schlafen_AlbA_2_dom_sf"/>
</dbReference>
<dbReference type="Proteomes" id="UP000778797">
    <property type="component" value="Unassembled WGS sequence"/>
</dbReference>